<organism evidence="3 4">
    <name type="scientific">Colletotrichum lupini</name>
    <dbReference type="NCBI Taxonomy" id="145971"/>
    <lineage>
        <taxon>Eukaryota</taxon>
        <taxon>Fungi</taxon>
        <taxon>Dikarya</taxon>
        <taxon>Ascomycota</taxon>
        <taxon>Pezizomycotina</taxon>
        <taxon>Sordariomycetes</taxon>
        <taxon>Hypocreomycetidae</taxon>
        <taxon>Glomerellales</taxon>
        <taxon>Glomerellaceae</taxon>
        <taxon>Colletotrichum</taxon>
        <taxon>Colletotrichum acutatum species complex</taxon>
    </lineage>
</organism>
<keyword evidence="2" id="KW-0472">Membrane</keyword>
<protein>
    <submittedName>
        <fullName evidence="3">Uncharacterized protein</fullName>
    </submittedName>
</protein>
<dbReference type="RefSeq" id="XP_049150081.1">
    <property type="nucleotide sequence ID" value="XM_049292935.1"/>
</dbReference>
<keyword evidence="4" id="KW-1185">Reference proteome</keyword>
<reference evidence="3" key="1">
    <citation type="journal article" date="2021" name="Mol. Plant Microbe Interact.">
        <title>Complete Genome Sequence of the Plant-Pathogenic Fungus Colletotrichum lupini.</title>
        <authorList>
            <person name="Baroncelli R."/>
            <person name="Pensec F."/>
            <person name="Da Lio D."/>
            <person name="Boufleur T."/>
            <person name="Vicente I."/>
            <person name="Sarrocco S."/>
            <person name="Picot A."/>
            <person name="Baraldi E."/>
            <person name="Sukno S."/>
            <person name="Thon M."/>
            <person name="Le Floch G."/>
        </authorList>
    </citation>
    <scope>NUCLEOTIDE SEQUENCE</scope>
    <source>
        <strain evidence="3">IMI 504893</strain>
    </source>
</reference>
<feature type="compositionally biased region" description="Gly residues" evidence="1">
    <location>
        <begin position="151"/>
        <end position="160"/>
    </location>
</feature>
<gene>
    <name evidence="3" type="ORF">CLUP02_14001</name>
</gene>
<proteinExistence type="predicted"/>
<keyword evidence="2" id="KW-1133">Transmembrane helix</keyword>
<feature type="region of interest" description="Disordered" evidence="1">
    <location>
        <begin position="144"/>
        <end position="178"/>
    </location>
</feature>
<accession>A0A9Q8WMN5</accession>
<evidence type="ECO:0000256" key="2">
    <source>
        <dbReference type="SAM" id="Phobius"/>
    </source>
</evidence>
<feature type="transmembrane region" description="Helical" evidence="2">
    <location>
        <begin position="56"/>
        <end position="74"/>
    </location>
</feature>
<name>A0A9Q8WMN5_9PEZI</name>
<keyword evidence="2" id="KW-0812">Transmembrane</keyword>
<evidence type="ECO:0000313" key="4">
    <source>
        <dbReference type="Proteomes" id="UP000830671"/>
    </source>
</evidence>
<dbReference type="GeneID" id="73347945"/>
<dbReference type="KEGG" id="clup:CLUP02_14001"/>
<evidence type="ECO:0000313" key="3">
    <source>
        <dbReference type="EMBL" id="UQC88477.1"/>
    </source>
</evidence>
<evidence type="ECO:0000256" key="1">
    <source>
        <dbReference type="SAM" id="MobiDB-lite"/>
    </source>
</evidence>
<dbReference type="Proteomes" id="UP000830671">
    <property type="component" value="Chromosome 7"/>
</dbReference>
<dbReference type="AlphaFoldDB" id="A0A9Q8WMN5"/>
<dbReference type="EMBL" id="CP019479">
    <property type="protein sequence ID" value="UQC88477.1"/>
    <property type="molecule type" value="Genomic_DNA"/>
</dbReference>
<sequence length="597" mass="66952">MAEHEREREEWAQGSSRRVFIRTEQRKAAEPSRASLNLQVSFHSIWPAHLTCYPMVHLRFVYIAICICILGYLGRERQVLCLMQFLSSHLDSVTQPDGRKELRCTLSNSPQLTRPWNISERKPHPHLYQPLHIEVVTVPALRGALDPAPKGPGGPLGGGDLSPPHAHAPDSAKGGKVRGVNWDGAMGHGQFAAPWRGHLPYPRPQGTPCRHFGREVTLPDGELPWHAWRTGDLSRVGSLPPTVSLGITTTQSIRTLTCYLGQPVLNYGVIAEASQTPSHHCDSVHTFSSKSKGKDNFSHYDLAWPHLDPKNQQMRPIFKDIQARAARPMIFNEPICSPTEECSETKQQLRPKSMTSVAAKLHFTRFHPLPYSQPFCAYCLTLPLHCLTDGSEERYQNTRIHGANHDEKDNGEATLAMQHQPGLAEKDMSCAPRGPCPVPVTVSFTFRCTDTLCLLVSWSGLVPPARSLLFRPPISNKLTTDHQTLYCTSNASKRGLSTPTALGQWLERTMNNMIHWRPTDSRSEHYLVTQYLNNPLVYPQGCARLDLSLKLSLDRVDTSPTHSRYPIRCALPSDFTGKYRQPHRNSLSDRSPLIPPH</sequence>
<feature type="region of interest" description="Disordered" evidence="1">
    <location>
        <begin position="576"/>
        <end position="597"/>
    </location>
</feature>